<name>A0A2V2N742_9EURY</name>
<accession>A0A2V2N742</accession>
<dbReference type="Proteomes" id="UP000245657">
    <property type="component" value="Unassembled WGS sequence"/>
</dbReference>
<gene>
    <name evidence="1" type="ORF">DK846_08640</name>
</gene>
<keyword evidence="2" id="KW-1185">Reference proteome</keyword>
<organism evidence="1 2">
    <name type="scientific">Methanospirillum lacunae</name>
    <dbReference type="NCBI Taxonomy" id="668570"/>
    <lineage>
        <taxon>Archaea</taxon>
        <taxon>Methanobacteriati</taxon>
        <taxon>Methanobacteriota</taxon>
        <taxon>Stenosarchaea group</taxon>
        <taxon>Methanomicrobia</taxon>
        <taxon>Methanomicrobiales</taxon>
        <taxon>Methanospirillaceae</taxon>
        <taxon>Methanospirillum</taxon>
    </lineage>
</organism>
<dbReference type="EMBL" id="QGMY01000007">
    <property type="protein sequence ID" value="PWR72047.1"/>
    <property type="molecule type" value="Genomic_DNA"/>
</dbReference>
<sequence>MKRHLSVFIRFLVLGGLLSLVVAGSAVYAQDQGRNVSGTSGIIGDDNGLIQTLLGFLKDVGIDLSYGEDGGTIFSMVDESLTRVITDLSSGKSEGFLDIPLINETFAYLHINPGDIIVDPEKVQGTMPALRSYESQYGNKSSSMR</sequence>
<proteinExistence type="predicted"/>
<reference evidence="1 2" key="1">
    <citation type="submission" date="2018-05" db="EMBL/GenBank/DDBJ databases">
        <title>Draft genome of Methanospirillum lacunae Ki8-1.</title>
        <authorList>
            <person name="Dueholm M.S."/>
            <person name="Nielsen P.H."/>
            <person name="Bakmann L.F."/>
            <person name="Otzen D.E."/>
        </authorList>
    </citation>
    <scope>NUCLEOTIDE SEQUENCE [LARGE SCALE GENOMIC DNA]</scope>
    <source>
        <strain evidence="1 2">Ki8-1</strain>
    </source>
</reference>
<dbReference type="OrthoDB" id="117992at2157"/>
<protein>
    <submittedName>
        <fullName evidence="1">Uncharacterized protein</fullName>
    </submittedName>
</protein>
<dbReference type="GeneID" id="97548087"/>
<comment type="caution">
    <text evidence="1">The sequence shown here is derived from an EMBL/GenBank/DDBJ whole genome shotgun (WGS) entry which is preliminary data.</text>
</comment>
<dbReference type="AlphaFoldDB" id="A0A2V2N742"/>
<evidence type="ECO:0000313" key="2">
    <source>
        <dbReference type="Proteomes" id="UP000245657"/>
    </source>
</evidence>
<dbReference type="RefSeq" id="WP_109968537.1">
    <property type="nucleotide sequence ID" value="NZ_CP176093.1"/>
</dbReference>
<evidence type="ECO:0000313" key="1">
    <source>
        <dbReference type="EMBL" id="PWR72047.1"/>
    </source>
</evidence>